<evidence type="ECO:0000259" key="1">
    <source>
        <dbReference type="Pfam" id="PF01243"/>
    </source>
</evidence>
<dbReference type="SUPFAM" id="SSF50475">
    <property type="entry name" value="FMN-binding split barrel"/>
    <property type="match status" value="1"/>
</dbReference>
<gene>
    <name evidence="2" type="ORF">G0P99_07200</name>
</gene>
<comment type="caution">
    <text evidence="2">The sequence shown here is derived from an EMBL/GenBank/DDBJ whole genome shotgun (WGS) entry which is preliminary data.</text>
</comment>
<accession>A0A6B2NMZ1</accession>
<dbReference type="PANTHER" id="PTHR39336">
    <property type="entry name" value="PYRIDOXAMINE PHOSPHATE OXIDASE FAMILY PROTEIN (AFU_ORTHOLOGUE AFUA_6G11440)"/>
    <property type="match status" value="1"/>
</dbReference>
<dbReference type="Pfam" id="PF01243">
    <property type="entry name" value="PNPOx_N"/>
    <property type="match status" value="1"/>
</dbReference>
<proteinExistence type="predicted"/>
<dbReference type="InterPro" id="IPR012349">
    <property type="entry name" value="Split_barrel_FMN-bd"/>
</dbReference>
<dbReference type="RefSeq" id="WP_164128708.1">
    <property type="nucleotide sequence ID" value="NZ_JAAGOX010000011.1"/>
</dbReference>
<feature type="domain" description="Pyridoxamine 5'-phosphate oxidase N-terminal" evidence="1">
    <location>
        <begin position="8"/>
        <end position="127"/>
    </location>
</feature>
<sequence length="180" mass="20183">MAKQFPRIDEAHRAFIEEQHMFFTGSAGPEGRVNISPKGMDSLRVLGPNRIVWMNITGSGNETAGHLLENNRMTLMWCSFTTRPLILRCYGTASTLHAGDPGWDSLAPLFPAHRSARQIFDVSVDLVQTSCGYAVPFMEYTSERDTMQKWVDAKSDDDIRAYWVEKNQTTIDGKPTGVPV</sequence>
<name>A0A6B2NMZ1_9RHOB</name>
<dbReference type="InterPro" id="IPR011576">
    <property type="entry name" value="Pyridox_Oxase_N"/>
</dbReference>
<dbReference type="AlphaFoldDB" id="A0A6B2NMZ1"/>
<dbReference type="PANTHER" id="PTHR39336:SF1">
    <property type="entry name" value="PYRIDOXAMINE PHOSPHATE OXIDASE FAMILY PROTEIN (AFU_ORTHOLOGUE AFUA_6G11440)"/>
    <property type="match status" value="1"/>
</dbReference>
<evidence type="ECO:0000313" key="2">
    <source>
        <dbReference type="EMBL" id="NDW44738.1"/>
    </source>
</evidence>
<dbReference type="Gene3D" id="2.30.110.10">
    <property type="entry name" value="Electron Transport, Fmn-binding Protein, Chain A"/>
    <property type="match status" value="1"/>
</dbReference>
<protein>
    <submittedName>
        <fullName evidence="2">Pyridoxamine 5'-phosphate oxidase family protein</fullName>
    </submittedName>
</protein>
<reference evidence="2" key="1">
    <citation type="submission" date="2020-02" db="EMBL/GenBank/DDBJ databases">
        <title>Delineation of the pyrene-degrading pathway in Roseobacter clade bacteria by genomic analysis.</title>
        <authorList>
            <person name="Zhou H."/>
            <person name="Wang H."/>
        </authorList>
    </citation>
    <scope>NUCLEOTIDE SEQUENCE</scope>
    <source>
        <strain evidence="2">PrR005</strain>
    </source>
</reference>
<dbReference type="EMBL" id="JAAGOX010000011">
    <property type="protein sequence ID" value="NDW44738.1"/>
    <property type="molecule type" value="Genomic_DNA"/>
</dbReference>
<organism evidence="2">
    <name type="scientific">Ruegeria sp. PrR005</name>
    <dbReference type="NCBI Taxonomy" id="2706882"/>
    <lineage>
        <taxon>Bacteria</taxon>
        <taxon>Pseudomonadati</taxon>
        <taxon>Pseudomonadota</taxon>
        <taxon>Alphaproteobacteria</taxon>
        <taxon>Rhodobacterales</taxon>
        <taxon>Roseobacteraceae</taxon>
        <taxon>Ruegeria</taxon>
    </lineage>
</organism>